<dbReference type="STRING" id="1442369.A0A0D2FF43"/>
<dbReference type="GO" id="GO:0005634">
    <property type="term" value="C:nucleus"/>
    <property type="evidence" value="ECO:0007669"/>
    <property type="project" value="TreeGrafter"/>
</dbReference>
<dbReference type="SMART" id="SM00530">
    <property type="entry name" value="HTH_XRE"/>
    <property type="match status" value="1"/>
</dbReference>
<dbReference type="InterPro" id="IPR001387">
    <property type="entry name" value="Cro/C1-type_HTH"/>
</dbReference>
<evidence type="ECO:0000256" key="4">
    <source>
        <dbReference type="ARBA" id="ARBA00023125"/>
    </source>
</evidence>
<dbReference type="Pfam" id="PF08523">
    <property type="entry name" value="MBF1"/>
    <property type="match status" value="1"/>
</dbReference>
<feature type="compositionally biased region" description="Basic and acidic residues" evidence="7">
    <location>
        <begin position="65"/>
        <end position="78"/>
    </location>
</feature>
<comment type="function">
    <text evidence="6">Transcriptional coactivator that stimulates GCN4-dependent transcriptional activity by bridging the DNA-binding region of GCN4 and TBP (SPT15), thereby recruiting TBP to GCN4-bound promoters. Involved in induction of the ribosome quality control (RQC) pathway; a pathway that degrades nascent peptide chains during problematic translation. Required to prevent stalled ribosomes from frameshifting.</text>
</comment>
<reference evidence="9 10" key="1">
    <citation type="submission" date="2015-01" db="EMBL/GenBank/DDBJ databases">
        <title>The Genome Sequence of Rhinocladiella mackenzie CBS 650.93.</title>
        <authorList>
            <consortium name="The Broad Institute Genomics Platform"/>
            <person name="Cuomo C."/>
            <person name="de Hoog S."/>
            <person name="Gorbushina A."/>
            <person name="Stielow B."/>
            <person name="Teixiera M."/>
            <person name="Abouelleil A."/>
            <person name="Chapman S.B."/>
            <person name="Priest M."/>
            <person name="Young S.K."/>
            <person name="Wortman J."/>
            <person name="Nusbaum C."/>
            <person name="Birren B."/>
        </authorList>
    </citation>
    <scope>NUCLEOTIDE SEQUENCE [LARGE SCALE GENOMIC DNA]</scope>
    <source>
        <strain evidence="9 10">CBS 650.93</strain>
    </source>
</reference>
<dbReference type="GO" id="GO:0003677">
    <property type="term" value="F:DNA binding"/>
    <property type="evidence" value="ECO:0007669"/>
    <property type="project" value="UniProtKB-KW"/>
</dbReference>
<keyword evidence="5" id="KW-0804">Transcription</keyword>
<dbReference type="RefSeq" id="XP_013267768.1">
    <property type="nucleotide sequence ID" value="XM_013412314.1"/>
</dbReference>
<accession>A0A0D2FF43</accession>
<dbReference type="HOGENOM" id="CLU_112609_0_0_1"/>
<dbReference type="InterPro" id="IPR010982">
    <property type="entry name" value="Lambda_DNA-bd_dom_sf"/>
</dbReference>
<dbReference type="CDD" id="cd00093">
    <property type="entry name" value="HTH_XRE"/>
    <property type="match status" value="1"/>
</dbReference>
<evidence type="ECO:0000256" key="7">
    <source>
        <dbReference type="SAM" id="MobiDB-lite"/>
    </source>
</evidence>
<dbReference type="Gene3D" id="1.10.260.40">
    <property type="entry name" value="lambda repressor-like DNA-binding domains"/>
    <property type="match status" value="1"/>
</dbReference>
<evidence type="ECO:0000256" key="5">
    <source>
        <dbReference type="ARBA" id="ARBA00023163"/>
    </source>
</evidence>
<feature type="domain" description="HTH cro/C1-type" evidence="8">
    <location>
        <begin position="89"/>
        <end position="143"/>
    </location>
</feature>
<dbReference type="Proteomes" id="UP000053617">
    <property type="component" value="Unassembled WGS sequence"/>
</dbReference>
<comment type="similarity">
    <text evidence="1">Belongs to the MBF1 family.</text>
</comment>
<proteinExistence type="inferred from homology"/>
<evidence type="ECO:0000256" key="3">
    <source>
        <dbReference type="ARBA" id="ARBA00023015"/>
    </source>
</evidence>
<dbReference type="AlphaFoldDB" id="A0A0D2FF43"/>
<dbReference type="InterPro" id="IPR013729">
    <property type="entry name" value="MBF1_N"/>
</dbReference>
<evidence type="ECO:0000313" key="9">
    <source>
        <dbReference type="EMBL" id="KIX00632.1"/>
    </source>
</evidence>
<organism evidence="9 10">
    <name type="scientific">Rhinocladiella mackenziei CBS 650.93</name>
    <dbReference type="NCBI Taxonomy" id="1442369"/>
    <lineage>
        <taxon>Eukaryota</taxon>
        <taxon>Fungi</taxon>
        <taxon>Dikarya</taxon>
        <taxon>Ascomycota</taxon>
        <taxon>Pezizomycotina</taxon>
        <taxon>Eurotiomycetes</taxon>
        <taxon>Chaetothyriomycetidae</taxon>
        <taxon>Chaetothyriales</taxon>
        <taxon>Herpotrichiellaceae</taxon>
        <taxon>Rhinocladiella</taxon>
    </lineage>
</organism>
<keyword evidence="10" id="KW-1185">Reference proteome</keyword>
<dbReference type="GeneID" id="25297768"/>
<dbReference type="PROSITE" id="PS50943">
    <property type="entry name" value="HTH_CROC1"/>
    <property type="match status" value="1"/>
</dbReference>
<dbReference type="PANTHER" id="PTHR10245">
    <property type="entry name" value="ENDOTHELIAL DIFFERENTIATION-RELATED FACTOR 1 MULTIPROTEIN BRIDGING FACTOR 1"/>
    <property type="match status" value="1"/>
</dbReference>
<evidence type="ECO:0000256" key="1">
    <source>
        <dbReference type="ARBA" id="ARBA00009802"/>
    </source>
</evidence>
<evidence type="ECO:0000259" key="8">
    <source>
        <dbReference type="PROSITE" id="PS50943"/>
    </source>
</evidence>
<evidence type="ECO:0000256" key="2">
    <source>
        <dbReference type="ARBA" id="ARBA00014317"/>
    </source>
</evidence>
<dbReference type="OrthoDB" id="10253401at2759"/>
<keyword evidence="3" id="KW-0805">Transcription regulation</keyword>
<evidence type="ECO:0000313" key="10">
    <source>
        <dbReference type="Proteomes" id="UP000053617"/>
    </source>
</evidence>
<dbReference type="VEuPathDB" id="FungiDB:Z518_09697"/>
<protein>
    <recommendedName>
        <fullName evidence="2">Multiprotein-bridging factor 1</fullName>
    </recommendedName>
</protein>
<evidence type="ECO:0000256" key="6">
    <source>
        <dbReference type="ARBA" id="ARBA00035107"/>
    </source>
</evidence>
<dbReference type="EMBL" id="KN847482">
    <property type="protein sequence ID" value="KIX00632.1"/>
    <property type="molecule type" value="Genomic_DNA"/>
</dbReference>
<name>A0A0D2FF43_9EURO</name>
<dbReference type="SUPFAM" id="SSF47413">
    <property type="entry name" value="lambda repressor-like DNA-binding domains"/>
    <property type="match status" value="1"/>
</dbReference>
<feature type="region of interest" description="Disordered" evidence="7">
    <location>
        <begin position="1"/>
        <end position="25"/>
    </location>
</feature>
<gene>
    <name evidence="9" type="ORF">Z518_09697</name>
</gene>
<dbReference type="PANTHER" id="PTHR10245:SF15">
    <property type="entry name" value="ENDOTHELIAL DIFFERENTIATION-RELATED FACTOR 1"/>
    <property type="match status" value="1"/>
</dbReference>
<sequence length="155" mass="16714">MSNAEWDSVVRIGSKVRPSGGTAAERERVIKGKSAINAAARSGAIVGTEKKYGSANSKSNVDGQHLTKVDRENGPVKPKEIGAQVGQLISKARLEKGLTQKDLAKLCNIKDSDLAKMESGTAIVNQDHLSRLENRLKIHLRGAKMGQPKEFGKKK</sequence>
<feature type="region of interest" description="Disordered" evidence="7">
    <location>
        <begin position="50"/>
        <end position="78"/>
    </location>
</feature>
<keyword evidence="4" id="KW-0238">DNA-binding</keyword>
<dbReference type="Pfam" id="PF01381">
    <property type="entry name" value="HTH_3"/>
    <property type="match status" value="1"/>
</dbReference>